<accession>A0A066UFN5</accession>
<dbReference type="Proteomes" id="UP000027345">
    <property type="component" value="Unassembled WGS sequence"/>
</dbReference>
<name>A0A066UFN5_9PSEU</name>
<dbReference type="AlphaFoldDB" id="A0A066UFN5"/>
<proteinExistence type="predicted"/>
<sequence length="146" mass="16267">MTTSDLMVTRQLGVHEFLTARGWLLDGDSDPARVWFADDVHAGWHYPATFGGRHINDVADTTPVRLQSYFTFDNEGDEVFAVVPAGNLRGSGCPEHDTEERFFPLTAGGVVELDEIAALLETLEPRARSLDPRALIECRYFGPCKR</sequence>
<protein>
    <submittedName>
        <fullName evidence="1">Uncharacterized protein</fullName>
    </submittedName>
</protein>
<dbReference type="EMBL" id="JMQI01000013">
    <property type="protein sequence ID" value="KDN22989.1"/>
    <property type="molecule type" value="Genomic_DNA"/>
</dbReference>
<dbReference type="RefSeq" id="WP_043777369.1">
    <property type="nucleotide sequence ID" value="NZ_JMQI01000013.1"/>
</dbReference>
<keyword evidence="2" id="KW-1185">Reference proteome</keyword>
<dbReference type="OrthoDB" id="3618919at2"/>
<dbReference type="STRING" id="287986.DV20_06860"/>
<comment type="caution">
    <text evidence="1">The sequence shown here is derived from an EMBL/GenBank/DDBJ whole genome shotgun (WGS) entry which is preliminary data.</text>
</comment>
<evidence type="ECO:0000313" key="1">
    <source>
        <dbReference type="EMBL" id="KDN22989.1"/>
    </source>
</evidence>
<reference evidence="1 2" key="1">
    <citation type="submission" date="2014-05" db="EMBL/GenBank/DDBJ databases">
        <title>Draft genome sequence of Amycolatopsis rifamycinica DSM 46095.</title>
        <authorList>
            <person name="Lal R."/>
            <person name="Saxena A."/>
            <person name="Kumari R."/>
            <person name="Mukherjee U."/>
            <person name="Singh P."/>
            <person name="Sangwan N."/>
            <person name="Mahato N.K."/>
        </authorList>
    </citation>
    <scope>NUCLEOTIDE SEQUENCE [LARGE SCALE GENOMIC DNA]</scope>
    <source>
        <strain evidence="1 2">DSM 46095</strain>
    </source>
</reference>
<evidence type="ECO:0000313" key="2">
    <source>
        <dbReference type="Proteomes" id="UP000027345"/>
    </source>
</evidence>
<dbReference type="eggNOG" id="ENOG50314EB">
    <property type="taxonomic scope" value="Bacteria"/>
</dbReference>
<gene>
    <name evidence="1" type="ORF">DV20_06860</name>
</gene>
<organism evidence="1 2">
    <name type="scientific">Amycolatopsis rifamycinica</name>
    <dbReference type="NCBI Taxonomy" id="287986"/>
    <lineage>
        <taxon>Bacteria</taxon>
        <taxon>Bacillati</taxon>
        <taxon>Actinomycetota</taxon>
        <taxon>Actinomycetes</taxon>
        <taxon>Pseudonocardiales</taxon>
        <taxon>Pseudonocardiaceae</taxon>
        <taxon>Amycolatopsis</taxon>
    </lineage>
</organism>